<feature type="chain" id="PRO_5008580308" description="ER membrane protein complex subunit 1" evidence="12">
    <location>
        <begin position="21"/>
        <end position="905"/>
    </location>
</feature>
<evidence type="ECO:0000256" key="2">
    <source>
        <dbReference type="ARBA" id="ARBA00007904"/>
    </source>
</evidence>
<evidence type="ECO:0000313" key="15">
    <source>
        <dbReference type="EMBL" id="JAS11586.1"/>
    </source>
</evidence>
<keyword evidence="5 11" id="KW-0812">Transmembrane</keyword>
<evidence type="ECO:0000256" key="5">
    <source>
        <dbReference type="ARBA" id="ARBA00022692"/>
    </source>
</evidence>
<gene>
    <name evidence="15" type="ORF">g.11690</name>
</gene>
<dbReference type="PANTHER" id="PTHR21573">
    <property type="entry name" value="ER MEMBRANE PROTEIN COMPLEX SUBUNIT 1"/>
    <property type="match status" value="1"/>
</dbReference>
<keyword evidence="7" id="KW-0256">Endoplasmic reticulum</keyword>
<evidence type="ECO:0000256" key="9">
    <source>
        <dbReference type="ARBA" id="ARBA00023136"/>
    </source>
</evidence>
<evidence type="ECO:0000256" key="4">
    <source>
        <dbReference type="ARBA" id="ARBA00020824"/>
    </source>
</evidence>
<evidence type="ECO:0000256" key="10">
    <source>
        <dbReference type="ARBA" id="ARBA00023180"/>
    </source>
</evidence>
<comment type="subunit">
    <text evidence="3">Component of the ER membrane protein complex (EMC).</text>
</comment>
<dbReference type="AlphaFoldDB" id="A0A1B6CDR2"/>
<evidence type="ECO:0000259" key="13">
    <source>
        <dbReference type="Pfam" id="PF07774"/>
    </source>
</evidence>
<dbReference type="InterPro" id="IPR011047">
    <property type="entry name" value="Quinoprotein_ADH-like_sf"/>
</dbReference>
<keyword evidence="6 12" id="KW-0732">Signal</keyword>
<dbReference type="InterPro" id="IPR026895">
    <property type="entry name" value="EMC1"/>
</dbReference>
<dbReference type="InterPro" id="IPR058545">
    <property type="entry name" value="Beta-prop_EMC1_1st"/>
</dbReference>
<comment type="similarity">
    <text evidence="2">Belongs to the EMC1 family.</text>
</comment>
<dbReference type="GO" id="GO:0072546">
    <property type="term" value="C:EMC complex"/>
    <property type="evidence" value="ECO:0007669"/>
    <property type="project" value="InterPro"/>
</dbReference>
<evidence type="ECO:0000256" key="8">
    <source>
        <dbReference type="ARBA" id="ARBA00022989"/>
    </source>
</evidence>
<feature type="domain" description="EMC1 first beta-propeller" evidence="14">
    <location>
        <begin position="21"/>
        <end position="143"/>
    </location>
</feature>
<keyword evidence="9 11" id="KW-0472">Membrane</keyword>
<dbReference type="PANTHER" id="PTHR21573:SF0">
    <property type="entry name" value="ER MEMBRANE PROTEIN COMPLEX SUBUNIT 1"/>
    <property type="match status" value="1"/>
</dbReference>
<evidence type="ECO:0000256" key="7">
    <source>
        <dbReference type="ARBA" id="ARBA00022824"/>
    </source>
</evidence>
<feature type="signal peptide" evidence="12">
    <location>
        <begin position="1"/>
        <end position="20"/>
    </location>
</feature>
<name>A0A1B6CDR2_9HEMI</name>
<evidence type="ECO:0000256" key="11">
    <source>
        <dbReference type="SAM" id="Phobius"/>
    </source>
</evidence>
<dbReference type="Pfam" id="PF25293">
    <property type="entry name" value="Beta-prop_EMC1_N"/>
    <property type="match status" value="1"/>
</dbReference>
<feature type="domain" description="ER membrane protein complex subunit 1 C-terminal" evidence="13">
    <location>
        <begin position="699"/>
        <end position="904"/>
    </location>
</feature>
<evidence type="ECO:0000256" key="1">
    <source>
        <dbReference type="ARBA" id="ARBA00004115"/>
    </source>
</evidence>
<organism evidence="15">
    <name type="scientific">Clastoptera arizonana</name>
    <name type="common">Arizona spittle bug</name>
    <dbReference type="NCBI Taxonomy" id="38151"/>
    <lineage>
        <taxon>Eukaryota</taxon>
        <taxon>Metazoa</taxon>
        <taxon>Ecdysozoa</taxon>
        <taxon>Arthropoda</taxon>
        <taxon>Hexapoda</taxon>
        <taxon>Insecta</taxon>
        <taxon>Pterygota</taxon>
        <taxon>Neoptera</taxon>
        <taxon>Paraneoptera</taxon>
        <taxon>Hemiptera</taxon>
        <taxon>Auchenorrhyncha</taxon>
        <taxon>Cercopoidea</taxon>
        <taxon>Clastopteridae</taxon>
        <taxon>Clastoptera</taxon>
    </lineage>
</organism>
<evidence type="ECO:0000256" key="3">
    <source>
        <dbReference type="ARBA" id="ARBA00011276"/>
    </source>
</evidence>
<dbReference type="EMBL" id="GEDC01025712">
    <property type="protein sequence ID" value="JAS11586.1"/>
    <property type="molecule type" value="Transcribed_RNA"/>
</dbReference>
<evidence type="ECO:0000256" key="12">
    <source>
        <dbReference type="SAM" id="SignalP"/>
    </source>
</evidence>
<protein>
    <recommendedName>
        <fullName evidence="4">ER membrane protein complex subunit 1</fullName>
    </recommendedName>
</protein>
<keyword evidence="10" id="KW-0325">Glycoprotein</keyword>
<dbReference type="SUPFAM" id="SSF50998">
    <property type="entry name" value="Quinoprotein alcohol dehydrogenase-like"/>
    <property type="match status" value="1"/>
</dbReference>
<proteinExistence type="inferred from homology"/>
<dbReference type="Pfam" id="PF07774">
    <property type="entry name" value="EMC1_C"/>
    <property type="match status" value="1"/>
</dbReference>
<sequence length="905" mass="100574">MNKKFAFTLLVFSIFQLGRCLYEDQIGKFDWKQNYLGKLKFSRIDSKSAIKRIVVATEENIVASLALRTGDIAWRHILERGDQGIIQLLHTDSEVVTVAGTGPFIVREWSINSGFLINEWTIQSEKSDKIKWAAYQRKLYQINIKTTKSIDIIVYSINSNAQVTSYSLPVDAADISGFVLSGLNIFYITSSGKLASLSILGGSEVLQMELPGPVTNIDSVDSSNDISSISLTINNKKIVVAKVGNSLKVLQYDINVKTGLSVQTLPNDDYFLLESQQTKGSLDITGTLFEGGTPNYQALSGRASHNFSLADADISSALCVSRKDKTVACQMLLSAEDSAIVFVHTPDKVIWVREEALASIITTDTLDLPVSDIEAAIEKEFDNKETVVDLGFSYSCFGMFIRRVASQLMQLQSFILSLVNLRGLANNAEGRADLVRDQFGLHKMIVAVTSVGKIFGIDNFSGETVWQVLLKDVVPYITVDKPHIPFYVQRTTRFFPLPAQCSLLFKHKVTGEGVLYVFDPITGLSLDGDMVRLGYHVKQTLLLHILSEDSLKGIVLIDDKNQVHIYPESTKSAVLEVAKSTYFFLADPSVGDLTGYTLSYSTNEKLISTPIWEVKLNQKITHVVGKNSIEKVHSQGRVLGDRSVLYKYINPNLIAVATQIEDPIHKNVLSVYLIDAVSGSIIFSTVQKRATEPIHIVHSENWLVYSYFSDKTRRTEVATFELYEGKVQSNTTAFSSMSSLMLPMVERQAYILPAGVEAMKETITEKGITSKHVLVALNNGGVLEVPWMFLDPRRSVTITPELREEGVIPYIPELPVPAEAIINYNQTMLRVRGIHTAPSGLESTCLVFVYGLDLFYTRVAPSKTFDMLKEDFDFALITVVLLALSISAYVTKKLSSRKALNQAWK</sequence>
<keyword evidence="8 11" id="KW-1133">Transmembrane helix</keyword>
<evidence type="ECO:0000256" key="6">
    <source>
        <dbReference type="ARBA" id="ARBA00022729"/>
    </source>
</evidence>
<dbReference type="GO" id="GO:0034975">
    <property type="term" value="P:protein folding in endoplasmic reticulum"/>
    <property type="evidence" value="ECO:0007669"/>
    <property type="project" value="TreeGrafter"/>
</dbReference>
<comment type="subcellular location">
    <subcellularLocation>
        <location evidence="1">Endoplasmic reticulum membrane</location>
        <topology evidence="1">Single-pass type I membrane protein</topology>
    </subcellularLocation>
</comment>
<dbReference type="InterPro" id="IPR011678">
    <property type="entry name" value="EMC1_C"/>
</dbReference>
<reference evidence="15" key="1">
    <citation type="submission" date="2015-12" db="EMBL/GenBank/DDBJ databases">
        <title>De novo transcriptome assembly of four potential Pierce s Disease insect vectors from Arizona vineyards.</title>
        <authorList>
            <person name="Tassone E.E."/>
        </authorList>
    </citation>
    <scope>NUCLEOTIDE SEQUENCE</scope>
</reference>
<evidence type="ECO:0000259" key="14">
    <source>
        <dbReference type="Pfam" id="PF25293"/>
    </source>
</evidence>
<accession>A0A1B6CDR2</accession>
<feature type="transmembrane region" description="Helical" evidence="11">
    <location>
        <begin position="872"/>
        <end position="890"/>
    </location>
</feature>